<dbReference type="GO" id="GO:0051604">
    <property type="term" value="P:protein maturation"/>
    <property type="evidence" value="ECO:0007669"/>
    <property type="project" value="UniProtKB-UniRule"/>
</dbReference>
<comment type="caution">
    <text evidence="4">The sequence shown here is derived from an EMBL/GenBank/DDBJ whole genome shotgun (WGS) entry which is preliminary data.</text>
</comment>
<dbReference type="Gene3D" id="3.30.70.1380">
    <property type="entry name" value="Transcriptional regulatory protein pf0864 domain like"/>
    <property type="match status" value="1"/>
</dbReference>
<comment type="similarity">
    <text evidence="2">Belongs to the LarC family.</text>
</comment>
<evidence type="ECO:0000256" key="1">
    <source>
        <dbReference type="ARBA" id="ARBA00022596"/>
    </source>
</evidence>
<proteinExistence type="inferred from homology"/>
<dbReference type="EMBL" id="BLYI01000006">
    <property type="protein sequence ID" value="GFO83991.1"/>
    <property type="molecule type" value="Genomic_DNA"/>
</dbReference>
<dbReference type="AlphaFoldDB" id="A0A916VBV4"/>
<name>A0A916VBV4_9FIRM</name>
<keyword evidence="2" id="KW-0456">Lyase</keyword>
<gene>
    <name evidence="2" type="primary">larC</name>
    <name evidence="4" type="ORF">ANBU17_03380</name>
</gene>
<evidence type="ECO:0000256" key="3">
    <source>
        <dbReference type="SAM" id="MobiDB-lite"/>
    </source>
</evidence>
<dbReference type="RefSeq" id="WP_201309736.1">
    <property type="nucleotide sequence ID" value="NZ_BLYI01000006.1"/>
</dbReference>
<dbReference type="GO" id="GO:0016829">
    <property type="term" value="F:lyase activity"/>
    <property type="evidence" value="ECO:0007669"/>
    <property type="project" value="UniProtKB-UniRule"/>
</dbReference>
<keyword evidence="5" id="KW-1185">Reference proteome</keyword>
<dbReference type="InterPro" id="IPR002822">
    <property type="entry name" value="Ni_insertion"/>
</dbReference>
<keyword evidence="1 2" id="KW-0533">Nickel</keyword>
<organism evidence="4 5">
    <name type="scientific">Anaerostipes butyraticus</name>
    <dbReference type="NCBI Taxonomy" id="645466"/>
    <lineage>
        <taxon>Bacteria</taxon>
        <taxon>Bacillati</taxon>
        <taxon>Bacillota</taxon>
        <taxon>Clostridia</taxon>
        <taxon>Lachnospirales</taxon>
        <taxon>Lachnospiraceae</taxon>
        <taxon>Anaerostipes</taxon>
    </lineage>
</organism>
<evidence type="ECO:0000256" key="2">
    <source>
        <dbReference type="HAMAP-Rule" id="MF_01074"/>
    </source>
</evidence>
<dbReference type="NCBIfam" id="TIGR00299">
    <property type="entry name" value="nickel pincer cofactor biosynthesis protein LarC"/>
    <property type="match status" value="1"/>
</dbReference>
<evidence type="ECO:0000313" key="5">
    <source>
        <dbReference type="Proteomes" id="UP000613208"/>
    </source>
</evidence>
<dbReference type="EC" id="4.99.1.12" evidence="2"/>
<dbReference type="Pfam" id="PF01969">
    <property type="entry name" value="Ni_insertion"/>
    <property type="match status" value="1"/>
</dbReference>
<dbReference type="GO" id="GO:0016151">
    <property type="term" value="F:nickel cation binding"/>
    <property type="evidence" value="ECO:0007669"/>
    <property type="project" value="UniProtKB-UniRule"/>
</dbReference>
<evidence type="ECO:0000313" key="4">
    <source>
        <dbReference type="EMBL" id="GFO83991.1"/>
    </source>
</evidence>
<sequence length="446" mass="49871">MNKTLYLECCSGISGDMFVGALLDLGADEKGLKEMLESLPVDGFEVKITRKKKAGLDGCDFDVVLDQEHENHDHDMEYLHGHDPEYQKEHSHAHVHSHSHEHSHEHPHEHAPHGHHHHGHHHAHRGLTDILGIISRSGLNQHARQTASDIFEIIAQAEAKAHGEPVDQVHFHEVGAVDSIADICAAAFCLDDLGISEVIVPELYEGSGTIRCQHGIIPVPVPAVTHIAADHHLTLHMTGVRGELVTPTGAAIAAAVRTADRLPEKFKILKTGIGTGKRDYDCPGILRAMLIEPEAGKKDEIWKLETNIDDCSGEVFGGLMETLLRAGARDVHYFPVYMKKNRPAYQLNVVCDEDRIEPLEQIIFQETTTIGIRRIRMERTVLSRRETEVKGWFGTAKVKVCSLPSGDRAYPEYESVKKISEKHGISYMEAYHEIVQAWKERGKYEQ</sequence>
<feature type="region of interest" description="Disordered" evidence="3">
    <location>
        <begin position="87"/>
        <end position="124"/>
    </location>
</feature>
<dbReference type="HAMAP" id="MF_01074">
    <property type="entry name" value="LarC"/>
    <property type="match status" value="1"/>
</dbReference>
<protein>
    <recommendedName>
        <fullName evidence="2">Pyridinium-3,5-bisthiocarboxylic acid mononucleotide nickel insertion protein</fullName>
        <shortName evidence="2">P2TMN nickel insertion protein</shortName>
        <ecNumber evidence="2">4.99.1.12</ecNumber>
    </recommendedName>
    <alternativeName>
        <fullName evidence="2">Nickel-pincer cofactor biosynthesis protein LarC</fullName>
    </alternativeName>
</protein>
<feature type="compositionally biased region" description="Basic and acidic residues" evidence="3">
    <location>
        <begin position="87"/>
        <end position="112"/>
    </location>
</feature>
<feature type="compositionally biased region" description="Basic residues" evidence="3">
    <location>
        <begin position="113"/>
        <end position="124"/>
    </location>
</feature>
<comment type="catalytic activity">
    <reaction evidence="2">
        <text>Ni(II)-pyridinium-3,5-bisthiocarboxylate mononucleotide = pyridinium-3,5-bisthiocarboxylate mononucleotide + Ni(2+)</text>
        <dbReference type="Rhea" id="RHEA:54784"/>
        <dbReference type="ChEBI" id="CHEBI:49786"/>
        <dbReference type="ChEBI" id="CHEBI:137372"/>
        <dbReference type="ChEBI" id="CHEBI:137373"/>
        <dbReference type="EC" id="4.99.1.12"/>
    </reaction>
</comment>
<accession>A0A916VBV4</accession>
<dbReference type="Proteomes" id="UP000613208">
    <property type="component" value="Unassembled WGS sequence"/>
</dbReference>
<comment type="function">
    <text evidence="2">Involved in the biosynthesis of a nickel-pincer cofactor ((SCS)Ni(II) pincer complex). Binds Ni(2+), and functions in nickel delivery to pyridinium-3,5-bisthiocarboxylic acid mononucleotide (P2TMN), to form the mature cofactor. Is thus probably required for the activation of nickel-pincer cofactor-dependent enzymes.</text>
</comment>
<dbReference type="PANTHER" id="PTHR36566">
    <property type="entry name" value="NICKEL INSERTION PROTEIN-RELATED"/>
    <property type="match status" value="1"/>
</dbReference>
<dbReference type="PANTHER" id="PTHR36566:SF1">
    <property type="entry name" value="PYRIDINIUM-3,5-BISTHIOCARBOXYLIC ACID MONONUCLEOTIDE NICKEL INSERTION PROTEIN"/>
    <property type="match status" value="1"/>
</dbReference>
<reference evidence="4" key="1">
    <citation type="submission" date="2020-06" db="EMBL/GenBank/DDBJ databases">
        <title>Characterization of fructooligosaccharide metabolism and fructooligosaccharide-degrading enzymes in human commensal butyrate producers.</title>
        <authorList>
            <person name="Tanno H."/>
            <person name="Fujii T."/>
            <person name="Hirano K."/>
            <person name="Maeno S."/>
            <person name="Tonozuka T."/>
            <person name="Sakamoto M."/>
            <person name="Ohkuma M."/>
            <person name="Tochio T."/>
            <person name="Endo A."/>
        </authorList>
    </citation>
    <scope>NUCLEOTIDE SEQUENCE</scope>
    <source>
        <strain evidence="4">JCM 17466</strain>
    </source>
</reference>